<dbReference type="InterPro" id="IPR003594">
    <property type="entry name" value="HATPase_dom"/>
</dbReference>
<dbReference type="InterPro" id="IPR036890">
    <property type="entry name" value="HATPase_C_sf"/>
</dbReference>
<accession>A0A6J4PSJ8</accession>
<dbReference type="PANTHER" id="PTHR45436:SF5">
    <property type="entry name" value="SENSOR HISTIDINE KINASE TRCS"/>
    <property type="match status" value="1"/>
</dbReference>
<dbReference type="PROSITE" id="PS50109">
    <property type="entry name" value="HIS_KIN"/>
    <property type="match status" value="1"/>
</dbReference>
<dbReference type="AlphaFoldDB" id="A0A6J4PSJ8"/>
<dbReference type="InterPro" id="IPR003660">
    <property type="entry name" value="HAMP_dom"/>
</dbReference>
<dbReference type="Pfam" id="PF00672">
    <property type="entry name" value="HAMP"/>
    <property type="match status" value="1"/>
</dbReference>
<comment type="catalytic activity">
    <reaction evidence="1">
        <text>ATP + protein L-histidine = ADP + protein N-phospho-L-histidine.</text>
        <dbReference type="EC" id="2.7.13.3"/>
    </reaction>
</comment>
<evidence type="ECO:0000256" key="5">
    <source>
        <dbReference type="ARBA" id="ARBA00022679"/>
    </source>
</evidence>
<dbReference type="EC" id="2.7.13.3" evidence="3"/>
<protein>
    <recommendedName>
        <fullName evidence="3">histidine kinase</fullName>
        <ecNumber evidence="3">2.7.13.3</ecNumber>
    </recommendedName>
</protein>
<proteinExistence type="predicted"/>
<dbReference type="GO" id="GO:0000155">
    <property type="term" value="F:phosphorelay sensor kinase activity"/>
    <property type="evidence" value="ECO:0007669"/>
    <property type="project" value="InterPro"/>
</dbReference>
<dbReference type="PRINTS" id="PR00344">
    <property type="entry name" value="BCTRLSENSOR"/>
</dbReference>
<name>A0A6J4PSJ8_9ACTN</name>
<dbReference type="InterPro" id="IPR036097">
    <property type="entry name" value="HisK_dim/P_sf"/>
</dbReference>
<dbReference type="Pfam" id="PF02518">
    <property type="entry name" value="HATPase_c"/>
    <property type="match status" value="1"/>
</dbReference>
<dbReference type="InterPro" id="IPR003661">
    <property type="entry name" value="HisK_dim/P_dom"/>
</dbReference>
<feature type="transmembrane region" description="Helical" evidence="12">
    <location>
        <begin position="23"/>
        <end position="46"/>
    </location>
</feature>
<keyword evidence="6 12" id="KW-0812">Transmembrane</keyword>
<dbReference type="SMART" id="SM00387">
    <property type="entry name" value="HATPase_c"/>
    <property type="match status" value="1"/>
</dbReference>
<evidence type="ECO:0000256" key="4">
    <source>
        <dbReference type="ARBA" id="ARBA00022553"/>
    </source>
</evidence>
<dbReference type="GO" id="GO:0005886">
    <property type="term" value="C:plasma membrane"/>
    <property type="evidence" value="ECO:0007669"/>
    <property type="project" value="UniProtKB-SubCell"/>
</dbReference>
<reference evidence="15" key="1">
    <citation type="submission" date="2020-02" db="EMBL/GenBank/DDBJ databases">
        <authorList>
            <person name="Meier V. D."/>
        </authorList>
    </citation>
    <scope>NUCLEOTIDE SEQUENCE</scope>
    <source>
        <strain evidence="15">AVDCRST_MAG35</strain>
    </source>
</reference>
<dbReference type="CDD" id="cd00075">
    <property type="entry name" value="HATPase"/>
    <property type="match status" value="1"/>
</dbReference>
<keyword evidence="7 15" id="KW-0418">Kinase</keyword>
<dbReference type="SUPFAM" id="SSF47384">
    <property type="entry name" value="Homodimeric domain of signal transducing histidine kinase"/>
    <property type="match status" value="1"/>
</dbReference>
<dbReference type="InterPro" id="IPR005467">
    <property type="entry name" value="His_kinase_dom"/>
</dbReference>
<feature type="domain" description="HAMP" evidence="14">
    <location>
        <begin position="191"/>
        <end position="244"/>
    </location>
</feature>
<keyword evidence="15" id="KW-0406">Ion transport</keyword>
<dbReference type="SMART" id="SM00304">
    <property type="entry name" value="HAMP"/>
    <property type="match status" value="1"/>
</dbReference>
<keyword evidence="5 15" id="KW-0808">Transferase</keyword>
<dbReference type="CDD" id="cd00082">
    <property type="entry name" value="HisKA"/>
    <property type="match status" value="1"/>
</dbReference>
<dbReference type="PROSITE" id="PS50885">
    <property type="entry name" value="HAMP"/>
    <property type="match status" value="1"/>
</dbReference>
<evidence type="ECO:0000256" key="3">
    <source>
        <dbReference type="ARBA" id="ARBA00012438"/>
    </source>
</evidence>
<gene>
    <name evidence="15" type="ORF">AVDCRST_MAG35-2182</name>
</gene>
<dbReference type="Gene3D" id="6.10.340.10">
    <property type="match status" value="1"/>
</dbReference>
<keyword evidence="15" id="KW-0407">Ion channel</keyword>
<dbReference type="Gene3D" id="1.10.287.130">
    <property type="match status" value="1"/>
</dbReference>
<dbReference type="InterPro" id="IPR050428">
    <property type="entry name" value="TCS_sensor_his_kinase"/>
</dbReference>
<keyword evidence="4" id="KW-0597">Phosphoprotein</keyword>
<comment type="subcellular location">
    <subcellularLocation>
        <location evidence="2">Cell membrane</location>
    </subcellularLocation>
</comment>
<evidence type="ECO:0000256" key="2">
    <source>
        <dbReference type="ARBA" id="ARBA00004236"/>
    </source>
</evidence>
<keyword evidence="15" id="KW-0813">Transport</keyword>
<evidence type="ECO:0000256" key="11">
    <source>
        <dbReference type="SAM" id="MobiDB-lite"/>
    </source>
</evidence>
<keyword evidence="8 12" id="KW-1133">Transmembrane helix</keyword>
<keyword evidence="9" id="KW-0902">Two-component regulatory system</keyword>
<sequence length="527" mass="53947">MAGTGLRRAVGERLGALPLSTRLVAGVAGLLVVALLLAGAVTTALLQRVLVAQIDDDLRGVSRDPNALRGVVFASQDRGPGGVPSEYLVQLTAADGTVLERLRSPNQGEVELESITLGRAKAEGGEPFTLGGDVRGVAVPARLQDGQVGVVTIAQPLAPVERAVSAVAAWFVLVGALVVVACATLGAAAVRRAFRPLREVEAVATAFGGGDTSRRVDAAPPTTEVGRLGRSVNAMLDRIETSLAAREASENRMRRFVGDASHELRTPLAAVRGFAELHRIGAVTGPEEVDVAFRRIETEAVRMGGLVDDLLLLARLDEQRPMAAEPVDLLVLAADARHDAGALAPDRDVDLVGPVDGAPPAPAPVVGDDARLRQVLGNLLANALRHTPAGSPVQIGVGVREGPAPAALLRVVDHGPGVPAEDAERVFERFFRADPSRARHQGGGSGLGLAIVAAIVTAHGGAVRLVPTPGGGATAEVVLPLADGPDGGRPQAVDDGGAPSPPGPSVEGERTGLPGATGPTRRGRSTS</sequence>
<keyword evidence="10 12" id="KW-0472">Membrane</keyword>
<evidence type="ECO:0000256" key="12">
    <source>
        <dbReference type="SAM" id="Phobius"/>
    </source>
</evidence>
<dbReference type="FunFam" id="1.10.287.130:FF:000001">
    <property type="entry name" value="Two-component sensor histidine kinase"/>
    <property type="match status" value="1"/>
</dbReference>
<evidence type="ECO:0000256" key="10">
    <source>
        <dbReference type="ARBA" id="ARBA00023136"/>
    </source>
</evidence>
<evidence type="ECO:0000256" key="9">
    <source>
        <dbReference type="ARBA" id="ARBA00023012"/>
    </source>
</evidence>
<evidence type="ECO:0000256" key="6">
    <source>
        <dbReference type="ARBA" id="ARBA00022692"/>
    </source>
</evidence>
<dbReference type="SMART" id="SM00388">
    <property type="entry name" value="HisKA"/>
    <property type="match status" value="1"/>
</dbReference>
<dbReference type="InterPro" id="IPR004358">
    <property type="entry name" value="Sig_transdc_His_kin-like_C"/>
</dbReference>
<dbReference type="SUPFAM" id="SSF158472">
    <property type="entry name" value="HAMP domain-like"/>
    <property type="match status" value="1"/>
</dbReference>
<evidence type="ECO:0000313" key="15">
    <source>
        <dbReference type="EMBL" id="CAA9424138.1"/>
    </source>
</evidence>
<evidence type="ECO:0000256" key="7">
    <source>
        <dbReference type="ARBA" id="ARBA00022777"/>
    </source>
</evidence>
<dbReference type="EMBL" id="CADCUY010000458">
    <property type="protein sequence ID" value="CAA9424138.1"/>
    <property type="molecule type" value="Genomic_DNA"/>
</dbReference>
<evidence type="ECO:0000256" key="1">
    <source>
        <dbReference type="ARBA" id="ARBA00000085"/>
    </source>
</evidence>
<evidence type="ECO:0000256" key="8">
    <source>
        <dbReference type="ARBA" id="ARBA00022989"/>
    </source>
</evidence>
<dbReference type="SUPFAM" id="SSF55874">
    <property type="entry name" value="ATPase domain of HSP90 chaperone/DNA topoisomerase II/histidine kinase"/>
    <property type="match status" value="1"/>
</dbReference>
<dbReference type="GO" id="GO:0034220">
    <property type="term" value="P:monoatomic ion transmembrane transport"/>
    <property type="evidence" value="ECO:0007669"/>
    <property type="project" value="UniProtKB-KW"/>
</dbReference>
<dbReference type="Gene3D" id="3.30.565.10">
    <property type="entry name" value="Histidine kinase-like ATPase, C-terminal domain"/>
    <property type="match status" value="1"/>
</dbReference>
<dbReference type="PANTHER" id="PTHR45436">
    <property type="entry name" value="SENSOR HISTIDINE KINASE YKOH"/>
    <property type="match status" value="1"/>
</dbReference>
<organism evidence="15">
    <name type="scientific">uncultured Quadrisphaera sp</name>
    <dbReference type="NCBI Taxonomy" id="904978"/>
    <lineage>
        <taxon>Bacteria</taxon>
        <taxon>Bacillati</taxon>
        <taxon>Actinomycetota</taxon>
        <taxon>Actinomycetes</taxon>
        <taxon>Kineosporiales</taxon>
        <taxon>Kineosporiaceae</taxon>
        <taxon>Quadrisphaera</taxon>
        <taxon>environmental samples</taxon>
    </lineage>
</organism>
<feature type="domain" description="Histidine kinase" evidence="13">
    <location>
        <begin position="259"/>
        <end position="483"/>
    </location>
</feature>
<evidence type="ECO:0000259" key="13">
    <source>
        <dbReference type="PROSITE" id="PS50109"/>
    </source>
</evidence>
<feature type="region of interest" description="Disordered" evidence="11">
    <location>
        <begin position="480"/>
        <end position="527"/>
    </location>
</feature>
<dbReference type="Pfam" id="PF00512">
    <property type="entry name" value="HisKA"/>
    <property type="match status" value="1"/>
</dbReference>
<evidence type="ECO:0000259" key="14">
    <source>
        <dbReference type="PROSITE" id="PS50885"/>
    </source>
</evidence>
<feature type="transmembrane region" description="Helical" evidence="12">
    <location>
        <begin position="167"/>
        <end position="190"/>
    </location>
</feature>
<dbReference type="CDD" id="cd06225">
    <property type="entry name" value="HAMP"/>
    <property type="match status" value="1"/>
</dbReference>